<name>A0A1U7NR70_9DEIO</name>
<comment type="caution">
    <text evidence="1">The sequence shown here is derived from an EMBL/GenBank/DDBJ whole genome shotgun (WGS) entry which is preliminary data.</text>
</comment>
<reference evidence="1 2" key="1">
    <citation type="submission" date="2017-01" db="EMBL/GenBank/DDBJ databases">
        <title>Genome Analysis of Deinococcus marmoris KOPRI26562.</title>
        <authorList>
            <person name="Kim J.H."/>
            <person name="Oh H.-M."/>
        </authorList>
    </citation>
    <scope>NUCLEOTIDE SEQUENCE [LARGE SCALE GENOMIC DNA]</scope>
    <source>
        <strain evidence="1 2">KOPRI26562</strain>
    </source>
</reference>
<keyword evidence="2" id="KW-1185">Reference proteome</keyword>
<evidence type="ECO:0000313" key="1">
    <source>
        <dbReference type="EMBL" id="OLV15404.1"/>
    </source>
</evidence>
<accession>A0A1U7NR70</accession>
<evidence type="ECO:0000313" key="2">
    <source>
        <dbReference type="Proteomes" id="UP000186607"/>
    </source>
</evidence>
<dbReference type="EMBL" id="MSTI01000182">
    <property type="protein sequence ID" value="OLV15404.1"/>
    <property type="molecule type" value="Genomic_DNA"/>
</dbReference>
<gene>
    <name evidence="1" type="ORF">BOO71_0014965</name>
</gene>
<protein>
    <submittedName>
        <fullName evidence="1">Uncharacterized protein</fullName>
    </submittedName>
</protein>
<dbReference type="Proteomes" id="UP000186607">
    <property type="component" value="Unassembled WGS sequence"/>
</dbReference>
<sequence>MAACLFGGGSSFSDDLGFPVTCAGTRVGWAGMRQPVKQPLN</sequence>
<dbReference type="AlphaFoldDB" id="A0A1U7NR70"/>
<dbReference type="STRING" id="249408.BOO71_0014965"/>
<proteinExistence type="predicted"/>
<organism evidence="1 2">
    <name type="scientific">Deinococcus marmoris</name>
    <dbReference type="NCBI Taxonomy" id="249408"/>
    <lineage>
        <taxon>Bacteria</taxon>
        <taxon>Thermotogati</taxon>
        <taxon>Deinococcota</taxon>
        <taxon>Deinococci</taxon>
        <taxon>Deinococcales</taxon>
        <taxon>Deinococcaceae</taxon>
        <taxon>Deinococcus</taxon>
    </lineage>
</organism>